<evidence type="ECO:0000256" key="2">
    <source>
        <dbReference type="ARBA" id="ARBA00022525"/>
    </source>
</evidence>
<feature type="compositionally biased region" description="Acidic residues" evidence="5">
    <location>
        <begin position="352"/>
        <end position="365"/>
    </location>
</feature>
<evidence type="ECO:0000256" key="5">
    <source>
        <dbReference type="SAM" id="MobiDB-lite"/>
    </source>
</evidence>
<evidence type="ECO:0000256" key="1">
    <source>
        <dbReference type="ARBA" id="ARBA00004613"/>
    </source>
</evidence>
<dbReference type="Pfam" id="PF18884">
    <property type="entry name" value="TSP3_bac"/>
    <property type="match status" value="5"/>
</dbReference>
<keyword evidence="7" id="KW-1185">Reference proteome</keyword>
<evidence type="ECO:0000256" key="3">
    <source>
        <dbReference type="ARBA" id="ARBA00022729"/>
    </source>
</evidence>
<feature type="compositionally biased region" description="Polar residues" evidence="5">
    <location>
        <begin position="219"/>
        <end position="240"/>
    </location>
</feature>
<evidence type="ECO:0000256" key="4">
    <source>
        <dbReference type="ARBA" id="ARBA00022837"/>
    </source>
</evidence>
<dbReference type="Gene3D" id="4.10.1080.10">
    <property type="entry name" value="TSP type-3 repeat"/>
    <property type="match status" value="1"/>
</dbReference>
<feature type="compositionally biased region" description="Acidic residues" evidence="5">
    <location>
        <begin position="568"/>
        <end position="602"/>
    </location>
</feature>
<dbReference type="InterPro" id="IPR059100">
    <property type="entry name" value="TSP3_bac"/>
</dbReference>
<feature type="compositionally biased region" description="Basic and acidic residues" evidence="5">
    <location>
        <begin position="202"/>
        <end position="211"/>
    </location>
</feature>
<dbReference type="GeneID" id="56035832"/>
<dbReference type="EMBL" id="CP058579">
    <property type="protein sequence ID" value="QLG60268.1"/>
    <property type="molecule type" value="Genomic_DNA"/>
</dbReference>
<feature type="region of interest" description="Disordered" evidence="5">
    <location>
        <begin position="548"/>
        <end position="604"/>
    </location>
</feature>
<feature type="compositionally biased region" description="Polar residues" evidence="5">
    <location>
        <begin position="32"/>
        <end position="45"/>
    </location>
</feature>
<proteinExistence type="predicted"/>
<dbReference type="OrthoDB" id="103676at2157"/>
<feature type="compositionally biased region" description="Basic and acidic residues" evidence="5">
    <location>
        <begin position="301"/>
        <end position="310"/>
    </location>
</feature>
<dbReference type="RefSeq" id="WP_179266854.1">
    <property type="nucleotide sequence ID" value="NZ_CP058579.1"/>
</dbReference>
<accession>A0A7D5L835</accession>
<feature type="region of interest" description="Disordered" evidence="5">
    <location>
        <begin position="511"/>
        <end position="535"/>
    </location>
</feature>
<feature type="compositionally biased region" description="Acidic residues" evidence="5">
    <location>
        <begin position="374"/>
        <end position="384"/>
    </location>
</feature>
<dbReference type="InterPro" id="IPR053180">
    <property type="entry name" value="Ca-binding_acidic-repeat"/>
</dbReference>
<feature type="compositionally biased region" description="Acidic residues" evidence="5">
    <location>
        <begin position="329"/>
        <end position="344"/>
    </location>
</feature>
<comment type="subcellular location">
    <subcellularLocation>
        <location evidence="1">Secreted</location>
    </subcellularLocation>
</comment>
<name>A0A7D5L835_9EURY</name>
<feature type="compositionally biased region" description="Acidic residues" evidence="5">
    <location>
        <begin position="106"/>
        <end position="120"/>
    </location>
</feature>
<keyword evidence="4" id="KW-0106">Calcium</keyword>
<reference evidence="6 7" key="1">
    <citation type="submission" date="2020-06" db="EMBL/GenBank/DDBJ databases">
        <title>NJ-3-1, isolated from saline soil.</title>
        <authorList>
            <person name="Cui H.L."/>
            <person name="Shi X."/>
        </authorList>
    </citation>
    <scope>NUCLEOTIDE SEQUENCE [LARGE SCALE GENOMIC DNA]</scope>
    <source>
        <strain evidence="6 7">NJ-3-1</strain>
    </source>
</reference>
<dbReference type="PANTHER" id="PTHR37467:SF1">
    <property type="entry name" value="EXPORTED CALCIUM-BINDING GLYCOPROTEIN"/>
    <property type="match status" value="1"/>
</dbReference>
<dbReference type="PANTHER" id="PTHR37467">
    <property type="entry name" value="EXPORTED CALCIUM-BINDING GLYCOPROTEIN-RELATED"/>
    <property type="match status" value="1"/>
</dbReference>
<keyword evidence="2" id="KW-0964">Secreted</keyword>
<dbReference type="AlphaFoldDB" id="A0A7D5L835"/>
<organism evidence="6 7">
    <name type="scientific">Halorarum salinum</name>
    <dbReference type="NCBI Taxonomy" id="2743089"/>
    <lineage>
        <taxon>Archaea</taxon>
        <taxon>Methanobacteriati</taxon>
        <taxon>Methanobacteriota</taxon>
        <taxon>Stenosarchaea group</taxon>
        <taxon>Halobacteria</taxon>
        <taxon>Halobacteriales</taxon>
        <taxon>Haloferacaceae</taxon>
        <taxon>Halorarum</taxon>
    </lineage>
</organism>
<feature type="compositionally biased region" description="Gly residues" evidence="5">
    <location>
        <begin position="518"/>
        <end position="529"/>
    </location>
</feature>
<dbReference type="KEGG" id="halu:HUG12_00195"/>
<dbReference type="GO" id="GO:0005509">
    <property type="term" value="F:calcium ion binding"/>
    <property type="evidence" value="ECO:0007669"/>
    <property type="project" value="InterPro"/>
</dbReference>
<feature type="region of interest" description="Disordered" evidence="5">
    <location>
        <begin position="289"/>
        <end position="386"/>
    </location>
</feature>
<keyword evidence="3" id="KW-0732">Signal</keyword>
<protein>
    <submittedName>
        <fullName evidence="6">Uncharacterized protein</fullName>
    </submittedName>
</protein>
<feature type="region of interest" description="Disordered" evidence="5">
    <location>
        <begin position="32"/>
        <end position="69"/>
    </location>
</feature>
<sequence>MNVDEQRYGTLPLDLDTDADNLTDYEEVNTTLTNPLVPDSDSSVTAPDEAGDGVIDGSEDFDGDGLSNALEFDVGTDPFDPDSDDDGLVDGFEFTYETLDPLSNDTDGDGTGDALEDPDAEGLVNIDEQAAGTSPTDADTDDDTLTDFFEVERSLTSPVGVDSDSAGTNASEAGDGVRDTAEDLENDLLSNAREQALGTDPLHSDTDRDGLTDAYEVDTTGTNPLSNDSDSSVTSANESANEIPDGLEDFDSDQVRAHYEEVFGTDPFDNDTDSDSVGDGFEVRFSVLDPLSADSDGDGVLDAREDHEGDGLDTAAEEAAGTDSTTNDTDFDTLTDSAELNEYETDPRSPDTDDDGLRDDEELDLGTDPLSADSDGDGVADGEETFTTSTMNETVGASVSITGEGNVADSVTVRNSTDAILTSDAVESVAASKPLEFGTQREFERAMLTLSYDESDVSDESELAVFRWDPDAQTFERVPSTVDAKNNTVSATTPHFSVYIVFNGQRYGTQFTVDDGSDGSGDSGSGGSGESDRERRIIDGGFSDLDDWTALGDVSTDGTDAVVNSDAPTDDDGGNDDGNDGGDDDGSDGGDDGDDGDNDDPDLCYPWGCITPAGLNTFAQLSSGTTSTLERDVTFADDAVDATVRVTVEGDTTADRSSDASAVVETASGDRELFDLTSGTSGPVTREVDLSDVAGEEITIRFDAANGATLRVSDVTVSVTRDSDGDGLLNSEETDGFTLGTGETIYTSPYSADTDGDGLSDSRELGDAAENDYGTYRVLHSDPTEVDSDDDGVHDGAEQLVWKTDPLDADTDDDGYIDQVDKRPLVDSRVPNVLIYSGSPVDWTDGDFNENVTIRVSDHSEIDSLTIRAHYDPLYGDPFTVSQPPRLLSERIEGTQHVSTYNRSLDQHGWFDEPPEYYYVNATDAAGNRMSVKVDPNETVTVPEDQDIKAAVSSPRQILTGGSAGVVVSSEIQVGAGSGAVGMVYSNPYTAAGATVVAIGGTAVLGYTDYNQPAEGFEGDVLSVPVGGAVPATGTIETFHVDYAPFTIRWPHGAVYEAPGPGNERGFGWEYIRRTPGIHDQDDIEEVLRTPDSVTYRDGQVTDVIGETDDGVRIALRIGDGVIISAGELIRDPQGRGVEIDRSNRHPVGRDGHLSDYDQVERVIRNPAQIWEQGRNIHYIAYIDGEWVAVRVRFDGTKWTVSTSVRLGQTKESVQEYIQRWNLANRVYGSPTSELTHYA</sequence>
<feature type="region of interest" description="Disordered" evidence="5">
    <location>
        <begin position="721"/>
        <end position="766"/>
    </location>
</feature>
<dbReference type="InterPro" id="IPR028974">
    <property type="entry name" value="TSP_type-3_rpt"/>
</dbReference>
<feature type="region of interest" description="Disordered" evidence="5">
    <location>
        <begin position="97"/>
        <end position="248"/>
    </location>
</feature>
<evidence type="ECO:0000313" key="6">
    <source>
        <dbReference type="EMBL" id="QLG60268.1"/>
    </source>
</evidence>
<gene>
    <name evidence="6" type="ORF">HUG12_00195</name>
</gene>
<dbReference type="Proteomes" id="UP000509626">
    <property type="component" value="Chromosome"/>
</dbReference>
<evidence type="ECO:0000313" key="7">
    <source>
        <dbReference type="Proteomes" id="UP000509626"/>
    </source>
</evidence>